<keyword evidence="13" id="KW-1185">Reference proteome</keyword>
<dbReference type="SUPFAM" id="SSF55021">
    <property type="entry name" value="ACT-like"/>
    <property type="match status" value="1"/>
</dbReference>
<comment type="caution">
    <text evidence="12">The sequence shown here is derived from an EMBL/GenBank/DDBJ whole genome shotgun (WGS) entry which is preliminary data.</text>
</comment>
<dbReference type="GO" id="GO:0004674">
    <property type="term" value="F:protein serine/threonine kinase activity"/>
    <property type="evidence" value="ECO:0007669"/>
    <property type="project" value="UniProtKB-KW"/>
</dbReference>
<keyword evidence="5" id="KW-0547">Nucleotide-binding</keyword>
<evidence type="ECO:0000256" key="8">
    <source>
        <dbReference type="ARBA" id="ARBA00047899"/>
    </source>
</evidence>
<dbReference type="Pfam" id="PF07714">
    <property type="entry name" value="PK_Tyr_Ser-Thr"/>
    <property type="match status" value="1"/>
</dbReference>
<dbReference type="InterPro" id="IPR011009">
    <property type="entry name" value="Kinase-like_dom_sf"/>
</dbReference>
<dbReference type="InterPro" id="IPR045865">
    <property type="entry name" value="ACT-like_dom_sf"/>
</dbReference>
<evidence type="ECO:0000256" key="4">
    <source>
        <dbReference type="ARBA" id="ARBA00022679"/>
    </source>
</evidence>
<evidence type="ECO:0000256" key="6">
    <source>
        <dbReference type="ARBA" id="ARBA00022777"/>
    </source>
</evidence>
<feature type="domain" description="ACT" evidence="11">
    <location>
        <begin position="177"/>
        <end position="252"/>
    </location>
</feature>
<evidence type="ECO:0000259" key="11">
    <source>
        <dbReference type="PROSITE" id="PS51671"/>
    </source>
</evidence>
<gene>
    <name evidence="12" type="ORF">CQW23_28911</name>
</gene>
<dbReference type="InterPro" id="IPR001245">
    <property type="entry name" value="Ser-Thr/Tyr_kinase_cat_dom"/>
</dbReference>
<evidence type="ECO:0000256" key="3">
    <source>
        <dbReference type="ARBA" id="ARBA00022527"/>
    </source>
</evidence>
<protein>
    <recommendedName>
        <fullName evidence="2">non-specific serine/threonine protein kinase</fullName>
        <ecNumber evidence="2">2.7.11.1</ecNumber>
    </recommendedName>
</protein>
<feature type="domain" description="Protein kinase" evidence="10">
    <location>
        <begin position="290"/>
        <end position="511"/>
    </location>
</feature>
<keyword evidence="6" id="KW-0418">Kinase</keyword>
<comment type="similarity">
    <text evidence="1">Belongs to the protein kinase superfamily. TKL Ser/Thr protein kinase family. RAF subfamily.</text>
</comment>
<evidence type="ECO:0000256" key="5">
    <source>
        <dbReference type="ARBA" id="ARBA00022741"/>
    </source>
</evidence>
<dbReference type="Proteomes" id="UP000224567">
    <property type="component" value="Unassembled WGS sequence"/>
</dbReference>
<evidence type="ECO:0000256" key="7">
    <source>
        <dbReference type="ARBA" id="ARBA00022840"/>
    </source>
</evidence>
<dbReference type="InterPro" id="IPR002912">
    <property type="entry name" value="ACT_dom"/>
</dbReference>
<dbReference type="CDD" id="cd13999">
    <property type="entry name" value="STKc_MAP3K-like"/>
    <property type="match status" value="1"/>
</dbReference>
<dbReference type="STRING" id="33114.A0A2G2VHW9"/>
<evidence type="ECO:0000256" key="1">
    <source>
        <dbReference type="ARBA" id="ARBA00010507"/>
    </source>
</evidence>
<dbReference type="EMBL" id="MLFT02000012">
    <property type="protein sequence ID" value="PHT32574.1"/>
    <property type="molecule type" value="Genomic_DNA"/>
</dbReference>
<name>A0A2G2VHW9_CAPBA</name>
<dbReference type="EC" id="2.7.11.1" evidence="2"/>
<dbReference type="AlphaFoldDB" id="A0A2G2VHW9"/>
<sequence length="534" mass="60615">MMEDAVSCSSRGFSELSRNHTRKRREKVEVFQEVLRRLRELNDEEVNQPGFEDELWAHFTKFPLRYALDVNIERAQDVVMHKNLLQMAHYQNPAPAVEVRLVQIHRISDGNPGDSVHSTFSKRRGAQVIDHHGSMHPPPAFGLSPSTELALGTNKLYVQDGNSAVSGNSMLFRPLYEITVSTLDKPKLLFRLTSLLSEIGLNIQEAHAFSTKDGYSLDVFVVDGWENEETDQLRNALLKEISNMEKQPVLNQDLLFPQKEFIQTGINVTADHVDTPSNGSEAWEIDNAQLKYEYKIATGSTGDLFKGSFHNQEVAIKVLKAECLNEDVQRDFAQEIYILRKVRHKNVVRFIGACTKPPRLCIITEFMSGGSLYDFLHKKKGLFRLSVLLKVVKVVDFGVARVQVQSGVMTAETGTYRWMAPEVIGHKPYDRKADVFSFGIVLWELLTGKLPYEFLTPLQAAVAVVQKGLRPTIPANTHPTLVELLEKCWQQDPCLRPEFSVILDILQHMTKKIVEDEKSNKRRSATLPLRKHDA</sequence>
<dbReference type="PANTHER" id="PTHR44329:SF196">
    <property type="entry name" value="SERINE_THREONINE-PROTEIN KINASE STY46-LIKE ISOFORM X1"/>
    <property type="match status" value="1"/>
</dbReference>
<proteinExistence type="inferred from homology"/>
<comment type="catalytic activity">
    <reaction evidence="8">
        <text>L-threonyl-[protein] + ATP = O-phospho-L-threonyl-[protein] + ADP + H(+)</text>
        <dbReference type="Rhea" id="RHEA:46608"/>
        <dbReference type="Rhea" id="RHEA-COMP:11060"/>
        <dbReference type="Rhea" id="RHEA-COMP:11605"/>
        <dbReference type="ChEBI" id="CHEBI:15378"/>
        <dbReference type="ChEBI" id="CHEBI:30013"/>
        <dbReference type="ChEBI" id="CHEBI:30616"/>
        <dbReference type="ChEBI" id="CHEBI:61977"/>
        <dbReference type="ChEBI" id="CHEBI:456216"/>
        <dbReference type="EC" id="2.7.11.1"/>
    </reaction>
</comment>
<reference evidence="12 13" key="1">
    <citation type="journal article" date="2017" name="Genome Biol.">
        <title>New reference genome sequences of hot pepper reveal the massive evolution of plant disease-resistance genes by retroduplication.</title>
        <authorList>
            <person name="Kim S."/>
            <person name="Park J."/>
            <person name="Yeom S.I."/>
            <person name="Kim Y.M."/>
            <person name="Seo E."/>
            <person name="Kim K.T."/>
            <person name="Kim M.S."/>
            <person name="Lee J.M."/>
            <person name="Cheong K."/>
            <person name="Shin H.S."/>
            <person name="Kim S.B."/>
            <person name="Han K."/>
            <person name="Lee J."/>
            <person name="Park M."/>
            <person name="Lee H.A."/>
            <person name="Lee H.Y."/>
            <person name="Lee Y."/>
            <person name="Oh S."/>
            <person name="Lee J.H."/>
            <person name="Choi E."/>
            <person name="Choi E."/>
            <person name="Lee S.E."/>
            <person name="Jeon J."/>
            <person name="Kim H."/>
            <person name="Choi G."/>
            <person name="Song H."/>
            <person name="Lee J."/>
            <person name="Lee S.C."/>
            <person name="Kwon J.K."/>
            <person name="Lee H.Y."/>
            <person name="Koo N."/>
            <person name="Hong Y."/>
            <person name="Kim R.W."/>
            <person name="Kang W.H."/>
            <person name="Huh J.H."/>
            <person name="Kang B.C."/>
            <person name="Yang T.J."/>
            <person name="Lee Y.H."/>
            <person name="Bennetzen J.L."/>
            <person name="Choi D."/>
        </authorList>
    </citation>
    <scope>NUCLEOTIDE SEQUENCE [LARGE SCALE GENOMIC DNA]</scope>
    <source>
        <strain evidence="13">cv. PBC81</strain>
    </source>
</reference>
<evidence type="ECO:0000256" key="9">
    <source>
        <dbReference type="ARBA" id="ARBA00048679"/>
    </source>
</evidence>
<dbReference type="Gene3D" id="1.10.510.10">
    <property type="entry name" value="Transferase(Phosphotransferase) domain 1"/>
    <property type="match status" value="1"/>
</dbReference>
<evidence type="ECO:0000259" key="10">
    <source>
        <dbReference type="PROSITE" id="PS50011"/>
    </source>
</evidence>
<dbReference type="PANTHER" id="PTHR44329">
    <property type="entry name" value="SERINE/THREONINE-PROTEIN KINASE TNNI3K-RELATED"/>
    <property type="match status" value="1"/>
</dbReference>
<dbReference type="PROSITE" id="PS51671">
    <property type="entry name" value="ACT"/>
    <property type="match status" value="1"/>
</dbReference>
<accession>A0A2G2VHW9</accession>
<dbReference type="Gene3D" id="3.30.200.20">
    <property type="entry name" value="Phosphorylase Kinase, domain 1"/>
    <property type="match status" value="1"/>
</dbReference>
<dbReference type="Pfam" id="PF00069">
    <property type="entry name" value="Pkinase"/>
    <property type="match status" value="1"/>
</dbReference>
<dbReference type="InterPro" id="IPR051681">
    <property type="entry name" value="Ser/Thr_Kinases-Pseudokinases"/>
</dbReference>
<evidence type="ECO:0000256" key="2">
    <source>
        <dbReference type="ARBA" id="ARBA00012513"/>
    </source>
</evidence>
<keyword evidence="4" id="KW-0808">Transferase</keyword>
<dbReference type="SUPFAM" id="SSF56112">
    <property type="entry name" value="Protein kinase-like (PK-like)"/>
    <property type="match status" value="1"/>
</dbReference>
<keyword evidence="7" id="KW-0067">ATP-binding</keyword>
<reference evidence="13" key="2">
    <citation type="journal article" date="2017" name="J. Anim. Genet.">
        <title>Multiple reference genome sequences of hot pepper reveal the massive evolution of plant disease resistance genes by retroduplication.</title>
        <authorList>
            <person name="Kim S."/>
            <person name="Park J."/>
            <person name="Yeom S.-I."/>
            <person name="Kim Y.-M."/>
            <person name="Seo E."/>
            <person name="Kim K.-T."/>
            <person name="Kim M.-S."/>
            <person name="Lee J.M."/>
            <person name="Cheong K."/>
            <person name="Shin H.-S."/>
            <person name="Kim S.-B."/>
            <person name="Han K."/>
            <person name="Lee J."/>
            <person name="Park M."/>
            <person name="Lee H.-A."/>
            <person name="Lee H.-Y."/>
            <person name="Lee Y."/>
            <person name="Oh S."/>
            <person name="Lee J.H."/>
            <person name="Choi E."/>
            <person name="Choi E."/>
            <person name="Lee S.E."/>
            <person name="Jeon J."/>
            <person name="Kim H."/>
            <person name="Choi G."/>
            <person name="Song H."/>
            <person name="Lee J."/>
            <person name="Lee S.-C."/>
            <person name="Kwon J.-K."/>
            <person name="Lee H.-Y."/>
            <person name="Koo N."/>
            <person name="Hong Y."/>
            <person name="Kim R.W."/>
            <person name="Kang W.-H."/>
            <person name="Huh J.H."/>
            <person name="Kang B.-C."/>
            <person name="Yang T.-J."/>
            <person name="Lee Y.-H."/>
            <person name="Bennetzen J.L."/>
            <person name="Choi D."/>
        </authorList>
    </citation>
    <scope>NUCLEOTIDE SEQUENCE [LARGE SCALE GENOMIC DNA]</scope>
    <source>
        <strain evidence="13">cv. PBC81</strain>
    </source>
</reference>
<dbReference type="PROSITE" id="PS50011">
    <property type="entry name" value="PROTEIN_KINASE_DOM"/>
    <property type="match status" value="1"/>
</dbReference>
<comment type="catalytic activity">
    <reaction evidence="9">
        <text>L-seryl-[protein] + ATP = O-phospho-L-seryl-[protein] + ADP + H(+)</text>
        <dbReference type="Rhea" id="RHEA:17989"/>
        <dbReference type="Rhea" id="RHEA-COMP:9863"/>
        <dbReference type="Rhea" id="RHEA-COMP:11604"/>
        <dbReference type="ChEBI" id="CHEBI:15378"/>
        <dbReference type="ChEBI" id="CHEBI:29999"/>
        <dbReference type="ChEBI" id="CHEBI:30616"/>
        <dbReference type="ChEBI" id="CHEBI:83421"/>
        <dbReference type="ChEBI" id="CHEBI:456216"/>
        <dbReference type="EC" id="2.7.11.1"/>
    </reaction>
</comment>
<dbReference type="InterPro" id="IPR000719">
    <property type="entry name" value="Prot_kinase_dom"/>
</dbReference>
<evidence type="ECO:0000313" key="12">
    <source>
        <dbReference type="EMBL" id="PHT32574.1"/>
    </source>
</evidence>
<evidence type="ECO:0000313" key="13">
    <source>
        <dbReference type="Proteomes" id="UP000224567"/>
    </source>
</evidence>
<organism evidence="12 13">
    <name type="scientific">Capsicum baccatum</name>
    <name type="common">Peruvian pepper</name>
    <dbReference type="NCBI Taxonomy" id="33114"/>
    <lineage>
        <taxon>Eukaryota</taxon>
        <taxon>Viridiplantae</taxon>
        <taxon>Streptophyta</taxon>
        <taxon>Embryophyta</taxon>
        <taxon>Tracheophyta</taxon>
        <taxon>Spermatophyta</taxon>
        <taxon>Magnoliopsida</taxon>
        <taxon>eudicotyledons</taxon>
        <taxon>Gunneridae</taxon>
        <taxon>Pentapetalae</taxon>
        <taxon>asterids</taxon>
        <taxon>lamiids</taxon>
        <taxon>Solanales</taxon>
        <taxon>Solanaceae</taxon>
        <taxon>Solanoideae</taxon>
        <taxon>Capsiceae</taxon>
        <taxon>Capsicum</taxon>
    </lineage>
</organism>
<dbReference type="FunFam" id="3.30.200.20:FF:000060">
    <property type="entry name" value="Serine/threonine-protein kinase isoform 1"/>
    <property type="match status" value="1"/>
</dbReference>
<keyword evidence="3" id="KW-0723">Serine/threonine-protein kinase</keyword>
<dbReference type="OrthoDB" id="4062651at2759"/>
<dbReference type="GO" id="GO:0005524">
    <property type="term" value="F:ATP binding"/>
    <property type="evidence" value="ECO:0007669"/>
    <property type="project" value="UniProtKB-KW"/>
</dbReference>